<reference evidence="1" key="1">
    <citation type="submission" date="2019-10" db="EMBL/GenBank/DDBJ databases">
        <title>Conservation and host-specific expression of non-tandemly repeated heterogenous ribosome RNA gene in arbuscular mycorrhizal fungi.</title>
        <authorList>
            <person name="Maeda T."/>
            <person name="Kobayashi Y."/>
            <person name="Nakagawa T."/>
            <person name="Ezawa T."/>
            <person name="Yamaguchi K."/>
            <person name="Bino T."/>
            <person name="Nishimoto Y."/>
            <person name="Shigenobu S."/>
            <person name="Kawaguchi M."/>
        </authorList>
    </citation>
    <scope>NUCLEOTIDE SEQUENCE</scope>
    <source>
        <strain evidence="1">HR1</strain>
    </source>
</reference>
<protein>
    <submittedName>
        <fullName evidence="1">Ribonuclease H-like domain-containing protein</fullName>
    </submittedName>
</protein>
<name>A0A8H3L1S1_9GLOM</name>
<proteinExistence type="predicted"/>
<dbReference type="EMBL" id="BLAL01000046">
    <property type="protein sequence ID" value="GES79902.1"/>
    <property type="molecule type" value="Genomic_DNA"/>
</dbReference>
<dbReference type="OrthoDB" id="2365019at2759"/>
<dbReference type="InterPro" id="IPR012337">
    <property type="entry name" value="RNaseH-like_sf"/>
</dbReference>
<dbReference type="SUPFAM" id="SSF53098">
    <property type="entry name" value="Ribonuclease H-like"/>
    <property type="match status" value="1"/>
</dbReference>
<gene>
    <name evidence="1" type="ORF">RCL2_000719800</name>
</gene>
<accession>A0A8H3L1S1</accession>
<comment type="caution">
    <text evidence="1">The sequence shown here is derived from an EMBL/GenBank/DDBJ whole genome shotgun (WGS) entry which is preliminary data.</text>
</comment>
<evidence type="ECO:0000313" key="2">
    <source>
        <dbReference type="Proteomes" id="UP000615446"/>
    </source>
</evidence>
<dbReference type="AlphaFoldDB" id="A0A8H3L1S1"/>
<sequence length="277" mass="32024">MTISNGWAFQWVENQVTIEFFNFISPLLQLPSRKTLADEILKNTAKNVQNNIEIAAKEDKYDGQVLIWGAKDISGDRENTDAAVKHISAFLNETQAKNIKINTVITDSASKQLRRIHDDIVFLSCFAHQANLCVADVLKSSPKLLKASKNATAIVKYFNASSKFTKDLRDEQKRIYNKYIMLIKPAGRNDLSDVTVIQGEEGNNECNDENYKEMMSSRLERRWKTWEQPLLILSFFLHPSYKLQFFASDPKLSYINLNKWVQYYYIKWFGKNPTTMV</sequence>
<evidence type="ECO:0000313" key="1">
    <source>
        <dbReference type="EMBL" id="GES79902.1"/>
    </source>
</evidence>
<dbReference type="Proteomes" id="UP000615446">
    <property type="component" value="Unassembled WGS sequence"/>
</dbReference>
<organism evidence="1 2">
    <name type="scientific">Rhizophagus clarus</name>
    <dbReference type="NCBI Taxonomy" id="94130"/>
    <lineage>
        <taxon>Eukaryota</taxon>
        <taxon>Fungi</taxon>
        <taxon>Fungi incertae sedis</taxon>
        <taxon>Mucoromycota</taxon>
        <taxon>Glomeromycotina</taxon>
        <taxon>Glomeromycetes</taxon>
        <taxon>Glomerales</taxon>
        <taxon>Glomeraceae</taxon>
        <taxon>Rhizophagus</taxon>
    </lineage>
</organism>